<dbReference type="InterPro" id="IPR001881">
    <property type="entry name" value="EGF-like_Ca-bd_dom"/>
</dbReference>
<dbReference type="OrthoDB" id="5985519at2759"/>
<comment type="caution">
    <text evidence="4">The sequence shown here is derived from an EMBL/GenBank/DDBJ whole genome shotgun (WGS) entry which is preliminary data.</text>
</comment>
<dbReference type="PROSITE" id="PS01187">
    <property type="entry name" value="EGF_CA"/>
    <property type="match status" value="1"/>
</dbReference>
<dbReference type="InterPro" id="IPR000152">
    <property type="entry name" value="EGF-type_Asp/Asn_hydroxyl_site"/>
</dbReference>
<dbReference type="InterPro" id="IPR049883">
    <property type="entry name" value="NOTCH1_EGF-like"/>
</dbReference>
<dbReference type="FunFam" id="2.10.25.10:FF:000139">
    <property type="entry name" value="Fibulin-1"/>
    <property type="match status" value="1"/>
</dbReference>
<dbReference type="InterPro" id="IPR018097">
    <property type="entry name" value="EGF_Ca-bd_CS"/>
</dbReference>
<evidence type="ECO:0000313" key="4">
    <source>
        <dbReference type="EMBL" id="RZC39962.1"/>
    </source>
</evidence>
<dbReference type="PROSITE" id="PS00010">
    <property type="entry name" value="ASX_HYDROXYL"/>
    <property type="match status" value="1"/>
</dbReference>
<dbReference type="STRING" id="1661398.A0A482W485"/>
<dbReference type="GO" id="GO:0005509">
    <property type="term" value="F:calcium ion binding"/>
    <property type="evidence" value="ECO:0007669"/>
    <property type="project" value="InterPro"/>
</dbReference>
<evidence type="ECO:0000313" key="5">
    <source>
        <dbReference type="Proteomes" id="UP000292052"/>
    </source>
</evidence>
<reference evidence="4 5" key="1">
    <citation type="submission" date="2017-03" db="EMBL/GenBank/DDBJ databases">
        <title>Genome of the blue death feigning beetle - Asbolus verrucosus.</title>
        <authorList>
            <person name="Rider S.D."/>
        </authorList>
    </citation>
    <scope>NUCLEOTIDE SEQUENCE [LARGE SCALE GENOMIC DNA]</scope>
    <source>
        <strain evidence="4">Butters</strain>
        <tissue evidence="4">Head and leg muscle</tissue>
    </source>
</reference>
<keyword evidence="1" id="KW-0245">EGF-like domain</keyword>
<dbReference type="EMBL" id="QDEB01030110">
    <property type="protein sequence ID" value="RZC39962.1"/>
    <property type="molecule type" value="Genomic_DNA"/>
</dbReference>
<dbReference type="SMART" id="SM00179">
    <property type="entry name" value="EGF_CA"/>
    <property type="match status" value="1"/>
</dbReference>
<dbReference type="Pfam" id="PF07645">
    <property type="entry name" value="EGF_CA"/>
    <property type="match status" value="1"/>
</dbReference>
<dbReference type="AlphaFoldDB" id="A0A482W485"/>
<proteinExistence type="predicted"/>
<keyword evidence="5" id="KW-1185">Reference proteome</keyword>
<evidence type="ECO:0000256" key="1">
    <source>
        <dbReference type="ARBA" id="ARBA00022536"/>
    </source>
</evidence>
<accession>A0A482W485</accession>
<feature type="domain" description="EGF-like calcium-binding" evidence="3">
    <location>
        <begin position="144"/>
        <end position="187"/>
    </location>
</feature>
<dbReference type="SUPFAM" id="SSF57196">
    <property type="entry name" value="EGF/Laminin"/>
    <property type="match status" value="1"/>
</dbReference>
<dbReference type="Gene3D" id="2.10.25.10">
    <property type="entry name" value="Laminin"/>
    <property type="match status" value="1"/>
</dbReference>
<keyword evidence="2" id="KW-1015">Disulfide bond</keyword>
<gene>
    <name evidence="4" type="ORF">BDFB_013359</name>
</gene>
<sequence>MCPIERFQWRVTASYYMCWYTMKSEPALEHLSDKCDNFAACLDPYLGPNNADNRADDATPYGCALYSFCPDPCCPIKHLTRPENCWNNRDNPCFGANPAGQRECVVNRSQNIDFTDIILNRWNVSCSCPQKGFEWSSFYGLCVDVDECVTATHTCNPEREVCLNLPGGFKCACKWGHTFSAKTRNCTPSDALTHLILQEEEAEEEAPKETLWEKFVKVFKGFAIGD</sequence>
<evidence type="ECO:0000259" key="3">
    <source>
        <dbReference type="SMART" id="SM00179"/>
    </source>
</evidence>
<protein>
    <recommendedName>
        <fullName evidence="3">EGF-like calcium-binding domain-containing protein</fullName>
    </recommendedName>
</protein>
<dbReference type="Proteomes" id="UP000292052">
    <property type="component" value="Unassembled WGS sequence"/>
</dbReference>
<name>A0A482W485_ASBVE</name>
<organism evidence="4 5">
    <name type="scientific">Asbolus verrucosus</name>
    <name type="common">Desert ironclad beetle</name>
    <dbReference type="NCBI Taxonomy" id="1661398"/>
    <lineage>
        <taxon>Eukaryota</taxon>
        <taxon>Metazoa</taxon>
        <taxon>Ecdysozoa</taxon>
        <taxon>Arthropoda</taxon>
        <taxon>Hexapoda</taxon>
        <taxon>Insecta</taxon>
        <taxon>Pterygota</taxon>
        <taxon>Neoptera</taxon>
        <taxon>Endopterygota</taxon>
        <taxon>Coleoptera</taxon>
        <taxon>Polyphaga</taxon>
        <taxon>Cucujiformia</taxon>
        <taxon>Tenebrionidae</taxon>
        <taxon>Pimeliinae</taxon>
        <taxon>Asbolus</taxon>
    </lineage>
</organism>
<evidence type="ECO:0000256" key="2">
    <source>
        <dbReference type="ARBA" id="ARBA00023157"/>
    </source>
</evidence>